<name>A0ABQ6MIA0_9STRA</name>
<evidence type="ECO:0000256" key="1">
    <source>
        <dbReference type="SAM" id="MobiDB-lite"/>
    </source>
</evidence>
<organism evidence="2 3">
    <name type="scientific">Tetraparma gracilis</name>
    <dbReference type="NCBI Taxonomy" id="2962635"/>
    <lineage>
        <taxon>Eukaryota</taxon>
        <taxon>Sar</taxon>
        <taxon>Stramenopiles</taxon>
        <taxon>Ochrophyta</taxon>
        <taxon>Bolidophyceae</taxon>
        <taxon>Parmales</taxon>
        <taxon>Triparmaceae</taxon>
        <taxon>Tetraparma</taxon>
    </lineage>
</organism>
<gene>
    <name evidence="2" type="ORF">TeGR_g3159</name>
</gene>
<evidence type="ECO:0000313" key="2">
    <source>
        <dbReference type="EMBL" id="GMI26903.1"/>
    </source>
</evidence>
<dbReference type="Proteomes" id="UP001165060">
    <property type="component" value="Unassembled WGS sequence"/>
</dbReference>
<keyword evidence="3" id="KW-1185">Reference proteome</keyword>
<evidence type="ECO:0000313" key="3">
    <source>
        <dbReference type="Proteomes" id="UP001165060"/>
    </source>
</evidence>
<reference evidence="2 3" key="1">
    <citation type="journal article" date="2023" name="Commun. Biol.">
        <title>Genome analysis of Parmales, the sister group of diatoms, reveals the evolutionary specialization of diatoms from phago-mixotrophs to photoautotrophs.</title>
        <authorList>
            <person name="Ban H."/>
            <person name="Sato S."/>
            <person name="Yoshikawa S."/>
            <person name="Yamada K."/>
            <person name="Nakamura Y."/>
            <person name="Ichinomiya M."/>
            <person name="Sato N."/>
            <person name="Blanc-Mathieu R."/>
            <person name="Endo H."/>
            <person name="Kuwata A."/>
            <person name="Ogata H."/>
        </authorList>
    </citation>
    <scope>NUCLEOTIDE SEQUENCE [LARGE SCALE GENOMIC DNA]</scope>
</reference>
<protein>
    <submittedName>
        <fullName evidence="2">Uncharacterized protein</fullName>
    </submittedName>
</protein>
<dbReference type="EMBL" id="BRYB01000280">
    <property type="protein sequence ID" value="GMI26903.1"/>
    <property type="molecule type" value="Genomic_DNA"/>
</dbReference>
<proteinExistence type="predicted"/>
<comment type="caution">
    <text evidence="2">The sequence shown here is derived from an EMBL/GenBank/DDBJ whole genome shotgun (WGS) entry which is preliminary data.</text>
</comment>
<sequence length="302" mass="32243">MTDTAQRCLRDFPEHLASLSPPFRQLSSPPTAPAAPLPPPLLASAAASCSSSSSSSFALPDPLQPPLHLNLSFQSSLPPPHAPPTNHLPSLPPLLSSKSLLTSLHHSPPLSYPCVPASFDLSSPPHLSEHYAPFLEHYQSNAAVSLLMLAARSTVPLPPDLEEPFRLALRACSSLLSLLARGPSPPFVDQSCDPDPAHPYLHFLSLAPPFWSLLVSCLSSPSCIHLLSHQYAGAPPTPSPALSLLASLLPLFERRFSSPPDPRNLWILKAPASCRGLSITLSSDLPAILARCKQMGGRVVQK</sequence>
<feature type="region of interest" description="Disordered" evidence="1">
    <location>
        <begin position="70"/>
        <end position="90"/>
    </location>
</feature>
<feature type="compositionally biased region" description="Pro residues" evidence="1">
    <location>
        <begin position="30"/>
        <end position="39"/>
    </location>
</feature>
<feature type="region of interest" description="Disordered" evidence="1">
    <location>
        <begin position="19"/>
        <end position="39"/>
    </location>
</feature>
<accession>A0ABQ6MIA0</accession>